<dbReference type="RefSeq" id="WP_117814156.1">
    <property type="nucleotide sequence ID" value="NZ_AP024085.1"/>
</dbReference>
<dbReference type="GeneID" id="70581383"/>
<gene>
    <name evidence="2" type="ORF">Fi14EGH31_05850</name>
</gene>
<reference evidence="3" key="1">
    <citation type="submission" date="2020-09" db="EMBL/GenBank/DDBJ databases">
        <title>Complete genome sequencing of Faecalibacillus intestinalis strain 14EGH31.</title>
        <authorList>
            <person name="Sakamoto M."/>
            <person name="Murakami T."/>
            <person name="Mori H."/>
        </authorList>
    </citation>
    <scope>NUCLEOTIDE SEQUENCE [LARGE SCALE GENOMIC DNA]</scope>
    <source>
        <strain evidence="3">14EGH31</strain>
    </source>
</reference>
<dbReference type="InterPro" id="IPR054798">
    <property type="entry name" value="Spaf_1101-like"/>
</dbReference>
<dbReference type="InterPro" id="IPR016195">
    <property type="entry name" value="Pol/histidinol_Pase-like"/>
</dbReference>
<dbReference type="Proteomes" id="UP000593842">
    <property type="component" value="Chromosome"/>
</dbReference>
<dbReference type="AlphaFoldDB" id="A0A7I8DYM3"/>
<dbReference type="SUPFAM" id="SSF89550">
    <property type="entry name" value="PHP domain-like"/>
    <property type="match status" value="1"/>
</dbReference>
<evidence type="ECO:0000313" key="3">
    <source>
        <dbReference type="Proteomes" id="UP000593842"/>
    </source>
</evidence>
<dbReference type="InterPro" id="IPR041685">
    <property type="entry name" value="AAA_GajA/Old/RecF-like"/>
</dbReference>
<organism evidence="2 3">
    <name type="scientific">Faecalibacillus intestinalis</name>
    <dbReference type="NCBI Taxonomy" id="1982626"/>
    <lineage>
        <taxon>Bacteria</taxon>
        <taxon>Bacillati</taxon>
        <taxon>Bacillota</taxon>
        <taxon>Erysipelotrichia</taxon>
        <taxon>Erysipelotrichales</taxon>
        <taxon>Coprobacillaceae</taxon>
        <taxon>Faecalibacillus</taxon>
    </lineage>
</organism>
<name>A0A7I8DYM3_9FIRM</name>
<evidence type="ECO:0000259" key="1">
    <source>
        <dbReference type="Pfam" id="PF13175"/>
    </source>
</evidence>
<dbReference type="KEGG" id="fit:Fi14EGH31_05850"/>
<evidence type="ECO:0000313" key="2">
    <source>
        <dbReference type="EMBL" id="BCL56873.1"/>
    </source>
</evidence>
<dbReference type="Pfam" id="PF13175">
    <property type="entry name" value="AAA_15"/>
    <property type="match status" value="1"/>
</dbReference>
<protein>
    <recommendedName>
        <fullName evidence="1">Endonuclease GajA/Old nuclease/RecF-like AAA domain-containing protein</fullName>
    </recommendedName>
</protein>
<dbReference type="InterPro" id="IPR027417">
    <property type="entry name" value="P-loop_NTPase"/>
</dbReference>
<dbReference type="NCBIfam" id="NF045781">
    <property type="entry name" value="Spaf1101_AAA_ATP"/>
    <property type="match status" value="1"/>
</dbReference>
<dbReference type="Gene3D" id="3.20.20.140">
    <property type="entry name" value="Metal-dependent hydrolases"/>
    <property type="match status" value="1"/>
</dbReference>
<feature type="domain" description="Endonuclease GajA/Old nuclease/RecF-like AAA" evidence="1">
    <location>
        <begin position="343"/>
        <end position="775"/>
    </location>
</feature>
<proteinExistence type="predicted"/>
<accession>A0A7I8DYM3</accession>
<dbReference type="Gene3D" id="3.40.50.300">
    <property type="entry name" value="P-loop containing nucleotide triphosphate hydrolases"/>
    <property type="match status" value="2"/>
</dbReference>
<dbReference type="EMBL" id="AP024085">
    <property type="protein sequence ID" value="BCL56873.1"/>
    <property type="molecule type" value="Genomic_DNA"/>
</dbReference>
<sequence length="833" mass="98261">MSDRKVVLEYEAYKKIKKKKDCYGYLRKTLIHVHTPSSYDYRLLKNWEDKDYKKCSVDKLKEILIKIIDDKNITMSMLDFRKIFKKYKEIFINEKELISFIIMAAKIINNGVELVVVTDHNTIVGCEKLEVAIDIYKSNYNTSKIYPHVIYGIEISCADKLHVVGIFNKNKISNIQNYLNEIILSEKDGTYKTSLSVLKKFNKDFNEFAYIAHANTADLFKDTHMASGYRKQLYNSGYLNYIGVSKEEHKDGTSFRVKDRSYKDKAYIILDNDSHCIEDLDSKYMWLNGEKLGLDLFREAMVDYDVSVFFHEEAIQHTKYIEGIYIKNIADSNLPYLTGNNDEFIMKFSPSLNCLIGGRGTGKSTVLQLIEYVFRQRCDNERKLEFICNHGAVFILYYLEGKEYVLAMNMPYKEKDKHIYQYFGKNIENKYRYKYKYDESIKTFAFINNLEIYEVTNTTVPVLNKCKNKSKLLNEMFNITYSVNDLVNTASDKKINDFIFSTMFNNKSIRTYSNMIKKVKYSDLENITKIIETYRIKRQEKINNEINPFNEHQKGLLRIIHKLTDYYEEPNLYKWLFGNNNRNKSFFNYRISNEELCEYLLRVYDQEGLNNLLQFLYKRNLDTTKYSLINYAKDSKFSKDLDKKNIDFMGEKDILNKIYKMFENINLELIKNYLINFLKNNEEFTLEFNIDSKNGSKISNENYRDVKDLSLGQKVVAMLDFILGYSDYSNDYTPLIIDQPEDNLDNQYIYKNLVKQIRDTKSKRQIIIATHNAALVTNTMSEFVCVMESNGNHGWIKDEGYPGTKKIKKNIINYMEGGTDSFNHKIKIYKNVL</sequence>
<dbReference type="SUPFAM" id="SSF52540">
    <property type="entry name" value="P-loop containing nucleoside triphosphate hydrolases"/>
    <property type="match status" value="1"/>
</dbReference>